<evidence type="ECO:0000256" key="2">
    <source>
        <dbReference type="ARBA" id="ARBA00022692"/>
    </source>
</evidence>
<dbReference type="GO" id="GO:0032259">
    <property type="term" value="P:methylation"/>
    <property type="evidence" value="ECO:0007669"/>
    <property type="project" value="UniProtKB-KW"/>
</dbReference>
<accession>A0A852XH02</accession>
<dbReference type="GO" id="GO:0008168">
    <property type="term" value="F:methyltransferase activity"/>
    <property type="evidence" value="ECO:0007669"/>
    <property type="project" value="UniProtKB-KW"/>
</dbReference>
<evidence type="ECO:0000256" key="1">
    <source>
        <dbReference type="ARBA" id="ARBA00004141"/>
    </source>
</evidence>
<dbReference type="RefSeq" id="WP_179463121.1">
    <property type="nucleotide sequence ID" value="NZ_JACBZX010000001.1"/>
</dbReference>
<protein>
    <submittedName>
        <fullName evidence="5">Protein-S-isoprenylcysteine O-methyltransferase Ste14</fullName>
    </submittedName>
</protein>
<evidence type="ECO:0000256" key="3">
    <source>
        <dbReference type="ARBA" id="ARBA00022989"/>
    </source>
</evidence>
<evidence type="ECO:0000313" key="6">
    <source>
        <dbReference type="Proteomes" id="UP000592181"/>
    </source>
</evidence>
<gene>
    <name evidence="5" type="ORF">BJY28_002284</name>
</gene>
<comment type="caution">
    <text evidence="5">The sequence shown here is derived from an EMBL/GenBank/DDBJ whole genome shotgun (WGS) entry which is preliminary data.</text>
</comment>
<sequence length="153" mass="16758">MSRHRQPPPPLALVVAGAVAQRALPGRRATPVSRVAAAGLAALSAATLLAPVAQFARRGTTVDPRDGAEPARLVTTGLNAWSRNPMYVAMVGLLSVHPLHHRSPLAVLPTMAFVTWIDRRQIPAEERALLHAFGAEYERYRSRVPRWIGPRRR</sequence>
<dbReference type="Proteomes" id="UP000592181">
    <property type="component" value="Unassembled WGS sequence"/>
</dbReference>
<dbReference type="AlphaFoldDB" id="A0A852XH02"/>
<keyword evidence="3" id="KW-1133">Transmembrane helix</keyword>
<name>A0A852XH02_9MICO</name>
<keyword evidence="5" id="KW-0808">Transferase</keyword>
<comment type="subcellular location">
    <subcellularLocation>
        <location evidence="1">Membrane</location>
        <topology evidence="1">Multi-pass membrane protein</topology>
    </subcellularLocation>
</comment>
<evidence type="ECO:0000256" key="4">
    <source>
        <dbReference type="ARBA" id="ARBA00023136"/>
    </source>
</evidence>
<dbReference type="EMBL" id="JACBZX010000001">
    <property type="protein sequence ID" value="NYG37815.1"/>
    <property type="molecule type" value="Genomic_DNA"/>
</dbReference>
<dbReference type="GO" id="GO:0016020">
    <property type="term" value="C:membrane"/>
    <property type="evidence" value="ECO:0007669"/>
    <property type="project" value="UniProtKB-SubCell"/>
</dbReference>
<evidence type="ECO:0000313" key="5">
    <source>
        <dbReference type="EMBL" id="NYG37815.1"/>
    </source>
</evidence>
<keyword evidence="6" id="KW-1185">Reference proteome</keyword>
<organism evidence="5 6">
    <name type="scientific">Janibacter alkaliphilus</name>
    <dbReference type="NCBI Taxonomy" id="1069963"/>
    <lineage>
        <taxon>Bacteria</taxon>
        <taxon>Bacillati</taxon>
        <taxon>Actinomycetota</taxon>
        <taxon>Actinomycetes</taxon>
        <taxon>Micrococcales</taxon>
        <taxon>Intrasporangiaceae</taxon>
        <taxon>Janibacter</taxon>
    </lineage>
</organism>
<keyword evidence="5" id="KW-0489">Methyltransferase</keyword>
<reference evidence="5 6" key="1">
    <citation type="submission" date="2020-07" db="EMBL/GenBank/DDBJ databases">
        <title>Sequencing the genomes of 1000 actinobacteria strains.</title>
        <authorList>
            <person name="Klenk H.-P."/>
        </authorList>
    </citation>
    <scope>NUCLEOTIDE SEQUENCE [LARGE SCALE GENOMIC DNA]</scope>
    <source>
        <strain evidence="5 6">DSM 24723</strain>
    </source>
</reference>
<keyword evidence="2" id="KW-0812">Transmembrane</keyword>
<dbReference type="Gene3D" id="1.20.120.1630">
    <property type="match status" value="1"/>
</dbReference>
<dbReference type="PANTHER" id="PTHR12714:SF9">
    <property type="entry name" value="PROTEIN-S-ISOPRENYLCYSTEINE O-METHYLTRANSFERASE"/>
    <property type="match status" value="1"/>
</dbReference>
<proteinExistence type="predicted"/>
<dbReference type="PANTHER" id="PTHR12714">
    <property type="entry name" value="PROTEIN-S ISOPRENYLCYSTEINE O-METHYLTRANSFERASE"/>
    <property type="match status" value="1"/>
</dbReference>
<keyword evidence="4" id="KW-0472">Membrane</keyword>